<reference evidence="1" key="2">
    <citation type="submission" date="2011-02" db="EMBL/GenBank/DDBJ databases">
        <authorList>
            <person name="MacLean D."/>
        </authorList>
    </citation>
    <scope>NUCLEOTIDE SEQUENCE</scope>
</reference>
<proteinExistence type="predicted"/>
<accession>F0WZ47</accession>
<reference evidence="1" key="1">
    <citation type="journal article" date="2011" name="PLoS Biol.">
        <title>Gene gain and loss during evolution of obligate parasitism in the white rust pathogen of Arabidopsis thaliana.</title>
        <authorList>
            <person name="Kemen E."/>
            <person name="Gardiner A."/>
            <person name="Schultz-Larsen T."/>
            <person name="Kemen A.C."/>
            <person name="Balmuth A.L."/>
            <person name="Robert-Seilaniantz A."/>
            <person name="Bailey K."/>
            <person name="Holub E."/>
            <person name="Studholme D.J."/>
            <person name="Maclean D."/>
            <person name="Jones J.D."/>
        </authorList>
    </citation>
    <scope>NUCLEOTIDE SEQUENCE</scope>
</reference>
<dbReference type="AlphaFoldDB" id="F0WZ47"/>
<dbReference type="CDD" id="cd03443">
    <property type="entry name" value="PaaI_thioesterase"/>
    <property type="match status" value="1"/>
</dbReference>
<sequence>MSASTSALARYVAKINGFNVSDSLKSRAFSLLFNSQVKMAWVGGIKVETWTEKQATASLKNRMRVQNHIGGIHACGMALLAESTTGMVFGVNVPDNCIPLLKSMKIEYNRRTTGDLYAVAALTSDQISSIQSTEKGDVKVDVQVRDSEGKEPIECEVIWAWTKKRSKA</sequence>
<dbReference type="EMBL" id="FR824453">
    <property type="protein sequence ID" value="CCA26762.1"/>
    <property type="molecule type" value="Genomic_DNA"/>
</dbReference>
<dbReference type="InterPro" id="IPR029069">
    <property type="entry name" value="HotDog_dom_sf"/>
</dbReference>
<dbReference type="HOGENOM" id="CLU_102543_1_0_1"/>
<dbReference type="Gene3D" id="3.10.129.10">
    <property type="entry name" value="Hotdog Thioesterase"/>
    <property type="match status" value="1"/>
</dbReference>
<evidence type="ECO:0000313" key="1">
    <source>
        <dbReference type="EMBL" id="CCA26762.1"/>
    </source>
</evidence>
<name>F0WZ47_9STRA</name>
<organism evidence="1">
    <name type="scientific">Albugo laibachii Nc14</name>
    <dbReference type="NCBI Taxonomy" id="890382"/>
    <lineage>
        <taxon>Eukaryota</taxon>
        <taxon>Sar</taxon>
        <taxon>Stramenopiles</taxon>
        <taxon>Oomycota</taxon>
        <taxon>Peronosporomycetes</taxon>
        <taxon>Albuginales</taxon>
        <taxon>Albuginaceae</taxon>
        <taxon>Albugo</taxon>
    </lineage>
</organism>
<protein>
    <submittedName>
        <fullName evidence="1">Uncharacterized protein AlNc14C410G11455</fullName>
    </submittedName>
</protein>
<dbReference type="InterPro" id="IPR027961">
    <property type="entry name" value="DUF4442"/>
</dbReference>
<gene>
    <name evidence="1" type="primary">AlNc14C410G11455</name>
    <name evidence="1" type="ORF">ALNC14_129060</name>
</gene>
<dbReference type="Pfam" id="PF14539">
    <property type="entry name" value="DUF4442"/>
    <property type="match status" value="1"/>
</dbReference>
<dbReference type="SUPFAM" id="SSF54637">
    <property type="entry name" value="Thioesterase/thiol ester dehydrase-isomerase"/>
    <property type="match status" value="1"/>
</dbReference>